<dbReference type="EMBL" id="JAKMXF010000297">
    <property type="protein sequence ID" value="KAI6652785.1"/>
    <property type="molecule type" value="Genomic_DNA"/>
</dbReference>
<dbReference type="GO" id="GO:0008569">
    <property type="term" value="F:minus-end-directed microtubule motor activity"/>
    <property type="evidence" value="ECO:0007669"/>
    <property type="project" value="TreeGrafter"/>
</dbReference>
<dbReference type="InterPro" id="IPR029488">
    <property type="entry name" value="Hmw/CFAP97"/>
</dbReference>
<dbReference type="Gene3D" id="1.20.920.60">
    <property type="match status" value="3"/>
</dbReference>
<keyword evidence="4" id="KW-1185">Reference proteome</keyword>
<comment type="similarity">
    <text evidence="1">Belongs to the CFAP97 family.</text>
</comment>
<dbReference type="GO" id="GO:0097729">
    <property type="term" value="C:9+2 motile cilium"/>
    <property type="evidence" value="ECO:0007669"/>
    <property type="project" value="TreeGrafter"/>
</dbReference>
<evidence type="ECO:0000313" key="4">
    <source>
        <dbReference type="Proteomes" id="UP001165289"/>
    </source>
</evidence>
<dbReference type="GO" id="GO:0045505">
    <property type="term" value="F:dynein intermediate chain binding"/>
    <property type="evidence" value="ECO:0007669"/>
    <property type="project" value="InterPro"/>
</dbReference>
<proteinExistence type="inferred from homology"/>
<keyword evidence="2" id="KW-0175">Coiled coil</keyword>
<protein>
    <submittedName>
        <fullName evidence="3">Uncharacterized protein</fullName>
    </submittedName>
</protein>
<dbReference type="AlphaFoldDB" id="A0AAV7JVN0"/>
<sequence>MHHRSYQSILPTHNKLLQKRWDDTYYDEHRRRVKTASPMVSTTAPKQHPHIVNKLKKQQREQERYLEVQRDNETLMGHMSAIMDKGSGVDHRNKYIHGSLNYGKRVDESQRIEQENKKMLTRIKSRPANYSVSEWLSDRLENERLLSMITTHPPNQQTKSARLYVRDRKEQSQPSLFPLQEENGSLETFDPSVTDTIESLKRELEVAKVKLDKSNIVKADISEVKSFSSPPNLVKLVMEAYAILYGKTGNNLWSQSKKLIAQAPEGIGINNILLPTLKKLKFYIENPNIAPDELKKVSASIVSIWNWIVSVYNYGIIAHKYWIRAEEKGIIRSETLVISPYNAMVDKPSPVKEKTEKTIHPIEISATDTLDSLEKELDVAKAKLAKCNISKYDITTLKSFSRPPALVKLVLEAYAILFGKTGDNLWFQGIKSLTQHNPDAIDIDNMPLPILNKLKCYIENPDTTPEALKKISLCIVSLWNWIECMYNYGILAHKYWIRAKEKGIIRPEKFIIQNDAIPAKPSPVKDKTVKSVYPLEISATDTIESLEKELAVAKAKLGQCDVNKNDITEVKSYSNPPVLVKFVVEAYSVLLGNRGDKLYHQGMKSLAAVLPEVIVNVDNISLPVLERLKFYIEDPNINHQRLKCVSACMCSLWEWIEHVYHYAAIGNKLDQLHTAKYSKDNY</sequence>
<feature type="coiled-coil region" evidence="2">
    <location>
        <begin position="363"/>
        <end position="390"/>
    </location>
</feature>
<evidence type="ECO:0000256" key="2">
    <source>
        <dbReference type="SAM" id="Coils"/>
    </source>
</evidence>
<reference evidence="3 4" key="1">
    <citation type="journal article" date="2023" name="BMC Biol.">
        <title>The compact genome of the sponge Oopsacas minuta (Hexactinellida) is lacking key metazoan core genes.</title>
        <authorList>
            <person name="Santini S."/>
            <person name="Schenkelaars Q."/>
            <person name="Jourda C."/>
            <person name="Duchesne M."/>
            <person name="Belahbib H."/>
            <person name="Rocher C."/>
            <person name="Selva M."/>
            <person name="Riesgo A."/>
            <person name="Vervoort M."/>
            <person name="Leys S.P."/>
            <person name="Kodjabachian L."/>
            <person name="Le Bivic A."/>
            <person name="Borchiellini C."/>
            <person name="Claverie J.M."/>
            <person name="Renard E."/>
        </authorList>
    </citation>
    <scope>NUCLEOTIDE SEQUENCE [LARGE SCALE GENOMIC DNA]</scope>
    <source>
        <strain evidence="3">SPO-2</strain>
    </source>
</reference>
<dbReference type="GO" id="GO:0051959">
    <property type="term" value="F:dynein light intermediate chain binding"/>
    <property type="evidence" value="ECO:0007669"/>
    <property type="project" value="InterPro"/>
</dbReference>
<dbReference type="GO" id="GO:0060294">
    <property type="term" value="P:cilium movement involved in cell motility"/>
    <property type="evidence" value="ECO:0007669"/>
    <property type="project" value="TreeGrafter"/>
</dbReference>
<dbReference type="Pfam" id="PF13879">
    <property type="entry name" value="Hmw_CFAP97"/>
    <property type="match status" value="1"/>
</dbReference>
<dbReference type="GO" id="GO:0030286">
    <property type="term" value="C:dynein complex"/>
    <property type="evidence" value="ECO:0007669"/>
    <property type="project" value="InterPro"/>
</dbReference>
<dbReference type="PANTHER" id="PTHR10676">
    <property type="entry name" value="DYNEIN HEAVY CHAIN FAMILY PROTEIN"/>
    <property type="match status" value="1"/>
</dbReference>
<name>A0AAV7JVN0_9METZ</name>
<organism evidence="3 4">
    <name type="scientific">Oopsacas minuta</name>
    <dbReference type="NCBI Taxonomy" id="111878"/>
    <lineage>
        <taxon>Eukaryota</taxon>
        <taxon>Metazoa</taxon>
        <taxon>Porifera</taxon>
        <taxon>Hexactinellida</taxon>
        <taxon>Hexasterophora</taxon>
        <taxon>Lyssacinosida</taxon>
        <taxon>Leucopsacidae</taxon>
        <taxon>Oopsacas</taxon>
    </lineage>
</organism>
<accession>A0AAV7JVN0</accession>
<evidence type="ECO:0000313" key="3">
    <source>
        <dbReference type="EMBL" id="KAI6652785.1"/>
    </source>
</evidence>
<evidence type="ECO:0000256" key="1">
    <source>
        <dbReference type="ARBA" id="ARBA00008315"/>
    </source>
</evidence>
<gene>
    <name evidence="3" type="ORF">LOD99_4171</name>
</gene>
<dbReference type="InterPro" id="IPR026983">
    <property type="entry name" value="DHC"/>
</dbReference>
<comment type="caution">
    <text evidence="3">The sequence shown here is derived from an EMBL/GenBank/DDBJ whole genome shotgun (WGS) entry which is preliminary data.</text>
</comment>
<dbReference type="Proteomes" id="UP001165289">
    <property type="component" value="Unassembled WGS sequence"/>
</dbReference>